<evidence type="ECO:0000256" key="10">
    <source>
        <dbReference type="ARBA" id="ARBA00022917"/>
    </source>
</evidence>
<organism evidence="17 18">
    <name type="scientific">Alteribacillus iranensis</name>
    <dbReference type="NCBI Taxonomy" id="930128"/>
    <lineage>
        <taxon>Bacteria</taxon>
        <taxon>Bacillati</taxon>
        <taxon>Bacillota</taxon>
        <taxon>Bacilli</taxon>
        <taxon>Bacillales</taxon>
        <taxon>Bacillaceae</taxon>
        <taxon>Alteribacillus</taxon>
    </lineage>
</organism>
<keyword evidence="4 13" id="KW-0963">Cytoplasm</keyword>
<dbReference type="Gene3D" id="2.40.50.140">
    <property type="entry name" value="Nucleic acid-binding proteins"/>
    <property type="match status" value="1"/>
</dbReference>
<feature type="compositionally biased region" description="Basic and acidic residues" evidence="15">
    <location>
        <begin position="12"/>
        <end position="37"/>
    </location>
</feature>
<feature type="binding site" evidence="13">
    <location>
        <position position="413"/>
    </location>
    <ligand>
        <name>Mg(2+)</name>
        <dbReference type="ChEBI" id="CHEBI:18420"/>
        <label>1</label>
    </ligand>
</feature>
<sequence length="498" mass="57449">MSQEQEYNDQMQVRREKMQSLQEEGKDPFGQRFDRTHTASSMTEEFDSYSKEELEQQENTVSLAGRVMTKRGKGKAGFAHIQDLTGQLQIYVRKDQVGEEAYELFQNTDIGDFVGVVGTAFKTKVGELSVKASTFQLLSKSLRPLPDKFHGLKDIEQRYRQRYLDLVVNPEVRETFVIRSKILQSMRRYLDHNGFLEVETPMLHSIPGGAAARPFITHHNALDMELYMRIAIELHLKRLIVGGLEKVYEIGRVFRNEGISTRHNPEFTMMELYEAYADYKDIMDLTENLIAHIAKEVLGTAKITYDEYEIDLTPAWRRVHMVDAIKEETGVDFWVEMTDEEAHELAKKHNVPVKASMTAGHIINEFFEHFVEEKLIQPTFVYGHPTAISPLAKKNEDDPRFTDRFELFIVGREHANAFTELNDPIDQRQRFEAQVAEREQGDEEAHMMDTDYLEAMEYGLPPTGGLGIGIDRLVMLLTNSPSIRDVLLFPQMRKQTND</sequence>
<name>A0A1I2FHK4_9BACI</name>
<dbReference type="HAMAP" id="MF_00252">
    <property type="entry name" value="Lys_tRNA_synth_class2"/>
    <property type="match status" value="1"/>
</dbReference>
<keyword evidence="6 13" id="KW-0479">Metal-binding</keyword>
<evidence type="ECO:0000256" key="9">
    <source>
        <dbReference type="ARBA" id="ARBA00022842"/>
    </source>
</evidence>
<evidence type="ECO:0000313" key="18">
    <source>
        <dbReference type="Proteomes" id="UP000199516"/>
    </source>
</evidence>
<dbReference type="NCBIfam" id="NF001756">
    <property type="entry name" value="PRK00484.1"/>
    <property type="match status" value="1"/>
</dbReference>
<evidence type="ECO:0000256" key="14">
    <source>
        <dbReference type="RuleBase" id="RU000336"/>
    </source>
</evidence>
<evidence type="ECO:0000256" key="1">
    <source>
        <dbReference type="ARBA" id="ARBA00004496"/>
    </source>
</evidence>
<dbReference type="GO" id="GO:0004824">
    <property type="term" value="F:lysine-tRNA ligase activity"/>
    <property type="evidence" value="ECO:0007669"/>
    <property type="project" value="UniProtKB-UniRule"/>
</dbReference>
<proteinExistence type="inferred from homology"/>
<dbReference type="PROSITE" id="PS50862">
    <property type="entry name" value="AA_TRNA_LIGASE_II"/>
    <property type="match status" value="1"/>
</dbReference>
<dbReference type="Pfam" id="PF01336">
    <property type="entry name" value="tRNA_anti-codon"/>
    <property type="match status" value="1"/>
</dbReference>
<comment type="catalytic activity">
    <reaction evidence="12 13 14">
        <text>tRNA(Lys) + L-lysine + ATP = L-lysyl-tRNA(Lys) + AMP + diphosphate</text>
        <dbReference type="Rhea" id="RHEA:20792"/>
        <dbReference type="Rhea" id="RHEA-COMP:9696"/>
        <dbReference type="Rhea" id="RHEA-COMP:9697"/>
        <dbReference type="ChEBI" id="CHEBI:30616"/>
        <dbReference type="ChEBI" id="CHEBI:32551"/>
        <dbReference type="ChEBI" id="CHEBI:33019"/>
        <dbReference type="ChEBI" id="CHEBI:78442"/>
        <dbReference type="ChEBI" id="CHEBI:78529"/>
        <dbReference type="ChEBI" id="CHEBI:456215"/>
        <dbReference type="EC" id="6.1.1.6"/>
    </reaction>
</comment>
<evidence type="ECO:0000256" key="3">
    <source>
        <dbReference type="ARBA" id="ARBA00011738"/>
    </source>
</evidence>
<dbReference type="GO" id="GO:0005829">
    <property type="term" value="C:cytosol"/>
    <property type="evidence" value="ECO:0007669"/>
    <property type="project" value="TreeGrafter"/>
</dbReference>
<evidence type="ECO:0000256" key="11">
    <source>
        <dbReference type="ARBA" id="ARBA00023146"/>
    </source>
</evidence>
<evidence type="ECO:0000256" key="13">
    <source>
        <dbReference type="HAMAP-Rule" id="MF_00252"/>
    </source>
</evidence>
<dbReference type="InterPro" id="IPR044136">
    <property type="entry name" value="Lys-tRNA-ligase_II_N"/>
</dbReference>
<evidence type="ECO:0000256" key="7">
    <source>
        <dbReference type="ARBA" id="ARBA00022741"/>
    </source>
</evidence>
<evidence type="ECO:0000256" key="15">
    <source>
        <dbReference type="SAM" id="MobiDB-lite"/>
    </source>
</evidence>
<keyword evidence="8 13" id="KW-0067">ATP-binding</keyword>
<dbReference type="InterPro" id="IPR018149">
    <property type="entry name" value="Lys-tRNA-synth_II_C"/>
</dbReference>
<dbReference type="EC" id="6.1.1.6" evidence="13"/>
<dbReference type="SUPFAM" id="SSF50249">
    <property type="entry name" value="Nucleic acid-binding proteins"/>
    <property type="match status" value="1"/>
</dbReference>
<dbReference type="STRING" id="930128.SAMN05192532_11159"/>
<dbReference type="NCBIfam" id="TIGR00499">
    <property type="entry name" value="lysS_bact"/>
    <property type="match status" value="1"/>
</dbReference>
<evidence type="ECO:0000256" key="5">
    <source>
        <dbReference type="ARBA" id="ARBA00022598"/>
    </source>
</evidence>
<comment type="subcellular location">
    <subcellularLocation>
        <location evidence="1 13">Cytoplasm</location>
    </subcellularLocation>
</comment>
<evidence type="ECO:0000256" key="6">
    <source>
        <dbReference type="ARBA" id="ARBA00022723"/>
    </source>
</evidence>
<dbReference type="Proteomes" id="UP000199516">
    <property type="component" value="Unassembled WGS sequence"/>
</dbReference>
<dbReference type="InterPro" id="IPR034762">
    <property type="entry name" value="Lys-tRNA-ligase_II_bac/euk"/>
</dbReference>
<dbReference type="InterPro" id="IPR006195">
    <property type="entry name" value="aa-tRNA-synth_II"/>
</dbReference>
<dbReference type="GO" id="GO:0006430">
    <property type="term" value="P:lysyl-tRNA aminoacylation"/>
    <property type="evidence" value="ECO:0007669"/>
    <property type="project" value="UniProtKB-UniRule"/>
</dbReference>
<dbReference type="Pfam" id="PF00152">
    <property type="entry name" value="tRNA-synt_2"/>
    <property type="match status" value="1"/>
</dbReference>
<comment type="cofactor">
    <cofactor evidence="13 14">
        <name>Mg(2+)</name>
        <dbReference type="ChEBI" id="CHEBI:18420"/>
    </cofactor>
    <text evidence="13 14">Binds 3 Mg(2+) ions per subunit.</text>
</comment>
<keyword evidence="9 13" id="KW-0460">Magnesium</keyword>
<dbReference type="FunFam" id="2.40.50.140:FF:000024">
    <property type="entry name" value="Lysine--tRNA ligase"/>
    <property type="match status" value="1"/>
</dbReference>
<dbReference type="GO" id="GO:0000049">
    <property type="term" value="F:tRNA binding"/>
    <property type="evidence" value="ECO:0007669"/>
    <property type="project" value="TreeGrafter"/>
</dbReference>
<dbReference type="SUPFAM" id="SSF55681">
    <property type="entry name" value="Class II aaRS and biotin synthetases"/>
    <property type="match status" value="1"/>
</dbReference>
<dbReference type="Gene3D" id="3.30.930.10">
    <property type="entry name" value="Bira Bifunctional Protein, Domain 2"/>
    <property type="match status" value="1"/>
</dbReference>
<dbReference type="GO" id="GO:0140096">
    <property type="term" value="F:catalytic activity, acting on a protein"/>
    <property type="evidence" value="ECO:0007669"/>
    <property type="project" value="UniProtKB-ARBA"/>
</dbReference>
<dbReference type="AlphaFoldDB" id="A0A1I2FHK4"/>
<dbReference type="CDD" id="cd00775">
    <property type="entry name" value="LysRS_core"/>
    <property type="match status" value="1"/>
</dbReference>
<dbReference type="FunFam" id="3.30.930.10:FF:000001">
    <property type="entry name" value="Lysine--tRNA ligase"/>
    <property type="match status" value="1"/>
</dbReference>
<dbReference type="PRINTS" id="PR00982">
    <property type="entry name" value="TRNASYNTHLYS"/>
</dbReference>
<dbReference type="CDD" id="cd04322">
    <property type="entry name" value="LysRS_N"/>
    <property type="match status" value="1"/>
</dbReference>
<keyword evidence="11 13" id="KW-0030">Aminoacyl-tRNA synthetase</keyword>
<dbReference type="GO" id="GO:0016740">
    <property type="term" value="F:transferase activity"/>
    <property type="evidence" value="ECO:0007669"/>
    <property type="project" value="UniProtKB-ARBA"/>
</dbReference>
<dbReference type="InterPro" id="IPR002313">
    <property type="entry name" value="Lys-tRNA-ligase_II"/>
</dbReference>
<keyword evidence="10 13" id="KW-0648">Protein biosynthesis</keyword>
<keyword evidence="18" id="KW-1185">Reference proteome</keyword>
<feature type="domain" description="Aminoacyl-transfer RNA synthetases class-II family profile" evidence="16">
    <location>
        <begin position="176"/>
        <end position="490"/>
    </location>
</feature>
<feature type="binding site" evidence="13">
    <location>
        <position position="413"/>
    </location>
    <ligand>
        <name>Mg(2+)</name>
        <dbReference type="ChEBI" id="CHEBI:18420"/>
        <label>2</label>
    </ligand>
</feature>
<dbReference type="InterPro" id="IPR045864">
    <property type="entry name" value="aa-tRNA-synth_II/BPL/LPL"/>
</dbReference>
<evidence type="ECO:0000256" key="12">
    <source>
        <dbReference type="ARBA" id="ARBA00048573"/>
    </source>
</evidence>
<protein>
    <recommendedName>
        <fullName evidence="13">Lysine--tRNA ligase</fullName>
        <ecNumber evidence="13">6.1.1.6</ecNumber>
    </recommendedName>
    <alternativeName>
        <fullName evidence="13">Lysyl-tRNA synthetase</fullName>
        <shortName evidence="13">LysRS</shortName>
    </alternativeName>
</protein>
<evidence type="ECO:0000256" key="2">
    <source>
        <dbReference type="ARBA" id="ARBA00008226"/>
    </source>
</evidence>
<keyword evidence="7 13" id="KW-0547">Nucleotide-binding</keyword>
<feature type="region of interest" description="Disordered" evidence="15">
    <location>
        <begin position="1"/>
        <end position="53"/>
    </location>
</feature>
<dbReference type="PANTHER" id="PTHR42918">
    <property type="entry name" value="LYSYL-TRNA SYNTHETASE"/>
    <property type="match status" value="1"/>
</dbReference>
<dbReference type="GO" id="GO:0000287">
    <property type="term" value="F:magnesium ion binding"/>
    <property type="evidence" value="ECO:0007669"/>
    <property type="project" value="UniProtKB-UniRule"/>
</dbReference>
<comment type="similarity">
    <text evidence="2 13">Belongs to the class-II aminoacyl-tRNA synthetase family.</text>
</comment>
<accession>A0A1I2FHK4</accession>
<reference evidence="17 18" key="1">
    <citation type="submission" date="2016-10" db="EMBL/GenBank/DDBJ databases">
        <authorList>
            <person name="de Groot N.N."/>
        </authorList>
    </citation>
    <scope>NUCLEOTIDE SEQUENCE [LARGE SCALE GENOMIC DNA]</scope>
    <source>
        <strain evidence="17 18">DSM 23995</strain>
    </source>
</reference>
<dbReference type="EMBL" id="FONT01000011">
    <property type="protein sequence ID" value="SFF03941.1"/>
    <property type="molecule type" value="Genomic_DNA"/>
</dbReference>
<dbReference type="GO" id="GO:0005524">
    <property type="term" value="F:ATP binding"/>
    <property type="evidence" value="ECO:0007669"/>
    <property type="project" value="UniProtKB-UniRule"/>
</dbReference>
<keyword evidence="5 13" id="KW-0436">Ligase</keyword>
<feature type="binding site" evidence="13">
    <location>
        <position position="406"/>
    </location>
    <ligand>
        <name>Mg(2+)</name>
        <dbReference type="ChEBI" id="CHEBI:18420"/>
        <label>1</label>
    </ligand>
</feature>
<evidence type="ECO:0000259" key="16">
    <source>
        <dbReference type="PROSITE" id="PS50862"/>
    </source>
</evidence>
<comment type="subunit">
    <text evidence="3 13">Homodimer.</text>
</comment>
<dbReference type="InterPro" id="IPR004364">
    <property type="entry name" value="Aa-tRNA-synt_II"/>
</dbReference>
<dbReference type="InterPro" id="IPR012340">
    <property type="entry name" value="NA-bd_OB-fold"/>
</dbReference>
<feature type="compositionally biased region" description="Polar residues" evidence="15">
    <location>
        <begin position="1"/>
        <end position="11"/>
    </location>
</feature>
<dbReference type="PANTHER" id="PTHR42918:SF15">
    <property type="entry name" value="LYSINE--TRNA LIGASE, CHLOROPLASTIC_MITOCHONDRIAL"/>
    <property type="match status" value="1"/>
</dbReference>
<evidence type="ECO:0000256" key="8">
    <source>
        <dbReference type="ARBA" id="ARBA00022840"/>
    </source>
</evidence>
<dbReference type="PIRSF" id="PIRSF039101">
    <property type="entry name" value="LysRS2"/>
    <property type="match status" value="1"/>
</dbReference>
<evidence type="ECO:0000256" key="4">
    <source>
        <dbReference type="ARBA" id="ARBA00022490"/>
    </source>
</evidence>
<evidence type="ECO:0000313" key="17">
    <source>
        <dbReference type="EMBL" id="SFF03941.1"/>
    </source>
</evidence>
<dbReference type="InterPro" id="IPR004365">
    <property type="entry name" value="NA-bd_OB_tRNA"/>
</dbReference>
<gene>
    <name evidence="13" type="primary">lysS</name>
    <name evidence="17" type="ORF">SAMN05192532_11159</name>
</gene>